<evidence type="ECO:0000259" key="3">
    <source>
        <dbReference type="PROSITE" id="PS51123"/>
    </source>
</evidence>
<evidence type="ECO:0000313" key="5">
    <source>
        <dbReference type="Proteomes" id="UP000647241"/>
    </source>
</evidence>
<dbReference type="InterPro" id="IPR006665">
    <property type="entry name" value="OmpA-like"/>
</dbReference>
<accession>A0A917M2E7</accession>
<dbReference type="PROSITE" id="PS51123">
    <property type="entry name" value="OMPA_2"/>
    <property type="match status" value="1"/>
</dbReference>
<evidence type="ECO:0000256" key="1">
    <source>
        <dbReference type="PROSITE-ProRule" id="PRU00473"/>
    </source>
</evidence>
<reference evidence="4" key="1">
    <citation type="journal article" date="2014" name="Int. J. Syst. Evol. Microbiol.">
        <title>Complete genome sequence of Corynebacterium casei LMG S-19264T (=DSM 44701T), isolated from a smear-ripened cheese.</title>
        <authorList>
            <consortium name="US DOE Joint Genome Institute (JGI-PGF)"/>
            <person name="Walter F."/>
            <person name="Albersmeier A."/>
            <person name="Kalinowski J."/>
            <person name="Ruckert C."/>
        </authorList>
    </citation>
    <scope>NUCLEOTIDE SEQUENCE</scope>
    <source>
        <strain evidence="4">CGMCC 1.12997</strain>
    </source>
</reference>
<protein>
    <recommendedName>
        <fullName evidence="3">OmpA-like domain-containing protein</fullName>
    </recommendedName>
</protein>
<evidence type="ECO:0000313" key="4">
    <source>
        <dbReference type="EMBL" id="GGG74899.1"/>
    </source>
</evidence>
<dbReference type="PANTHER" id="PTHR30329">
    <property type="entry name" value="STATOR ELEMENT OF FLAGELLAR MOTOR COMPLEX"/>
    <property type="match status" value="1"/>
</dbReference>
<feature type="transmembrane region" description="Helical" evidence="2">
    <location>
        <begin position="295"/>
        <end position="312"/>
    </location>
</feature>
<proteinExistence type="predicted"/>
<dbReference type="GO" id="GO:0016020">
    <property type="term" value="C:membrane"/>
    <property type="evidence" value="ECO:0007669"/>
    <property type="project" value="UniProtKB-UniRule"/>
</dbReference>
<dbReference type="EMBL" id="BMGT01000002">
    <property type="protein sequence ID" value="GGG74899.1"/>
    <property type="molecule type" value="Genomic_DNA"/>
</dbReference>
<comment type="caution">
    <text evidence="4">The sequence shown here is derived from an EMBL/GenBank/DDBJ whole genome shotgun (WGS) entry which is preliminary data.</text>
</comment>
<dbReference type="AlphaFoldDB" id="A0A917M2E7"/>
<dbReference type="InterPro" id="IPR050330">
    <property type="entry name" value="Bact_OuterMem_StrucFunc"/>
</dbReference>
<gene>
    <name evidence="4" type="ORF">GCM10011585_17060</name>
</gene>
<dbReference type="SUPFAM" id="SSF103088">
    <property type="entry name" value="OmpA-like"/>
    <property type="match status" value="1"/>
</dbReference>
<keyword evidence="5" id="KW-1185">Reference proteome</keyword>
<keyword evidence="2" id="KW-0812">Transmembrane</keyword>
<sequence length="518" mass="58506">MSEQQVEIGSEKDFIELRKLLLGDLIKQLEELRRRLDDPNLRSEEVSKVLAQALSLSIKHDRRVQNALQPIVEQSLRISVEKDPELLAGTLFPIIGQAVRKSVTHSIQHLLDSLNSIFSDGFSLKRWRWRIEALRSGKTFGEIALARSLAYCVEHVYLIHRKTGLLLAESNKNSDILQDADLIVGMLTALQDFVRDSFATNKQDDLEVLHIGEFKVWLLHGPLAILAVVVRGQLPRELELRFAEKIEHIHQNFQGHLIAFEASGQPIFEIAAGLNDCLLSSTATPASSSYTKFKIAAGILFAAIFIGFFVYARQEVRWQNYLSALRQEPGIAVIEERHNWTSFSLIGLRDPMASDPQMLLAKFHLSQERVSERWEEYLSLDPHLADVRRLDTEKNDLNKMVIRFELNSTIIPLDQLPLVDTVSDQIRELSLSASSQNKKIRVKVLGHADPTGTESHNAELSQQRAETMVRLLAARGVDAKILLPVGLGDKMPERNGADLYEQNLDRRVTFVVIPDGSE</sequence>
<dbReference type="CDD" id="cd07185">
    <property type="entry name" value="OmpA_C-like"/>
    <property type="match status" value="1"/>
</dbReference>
<dbReference type="PANTHER" id="PTHR30329:SF21">
    <property type="entry name" value="LIPOPROTEIN YIAD-RELATED"/>
    <property type="match status" value="1"/>
</dbReference>
<keyword evidence="1 2" id="KW-0472">Membrane</keyword>
<name>A0A917M2E7_9BACT</name>
<dbReference type="InterPro" id="IPR036737">
    <property type="entry name" value="OmpA-like_sf"/>
</dbReference>
<feature type="domain" description="OmpA-like" evidence="3">
    <location>
        <begin position="391"/>
        <end position="516"/>
    </location>
</feature>
<keyword evidence="2" id="KW-1133">Transmembrane helix</keyword>
<organism evidence="4 5">
    <name type="scientific">Edaphobacter dinghuensis</name>
    <dbReference type="NCBI Taxonomy" id="1560005"/>
    <lineage>
        <taxon>Bacteria</taxon>
        <taxon>Pseudomonadati</taxon>
        <taxon>Acidobacteriota</taxon>
        <taxon>Terriglobia</taxon>
        <taxon>Terriglobales</taxon>
        <taxon>Acidobacteriaceae</taxon>
        <taxon>Edaphobacter</taxon>
    </lineage>
</organism>
<dbReference type="Proteomes" id="UP000647241">
    <property type="component" value="Unassembled WGS sequence"/>
</dbReference>
<dbReference type="Pfam" id="PF00691">
    <property type="entry name" value="OmpA"/>
    <property type="match status" value="1"/>
</dbReference>
<evidence type="ECO:0000256" key="2">
    <source>
        <dbReference type="SAM" id="Phobius"/>
    </source>
</evidence>
<reference evidence="4" key="2">
    <citation type="submission" date="2020-09" db="EMBL/GenBank/DDBJ databases">
        <authorList>
            <person name="Sun Q."/>
            <person name="Zhou Y."/>
        </authorList>
    </citation>
    <scope>NUCLEOTIDE SEQUENCE</scope>
    <source>
        <strain evidence="4">CGMCC 1.12997</strain>
    </source>
</reference>
<dbReference type="RefSeq" id="WP_188553733.1">
    <property type="nucleotide sequence ID" value="NZ_BMGT01000002.1"/>
</dbReference>
<dbReference type="Gene3D" id="3.30.1330.60">
    <property type="entry name" value="OmpA-like domain"/>
    <property type="match status" value="1"/>
</dbReference>